<dbReference type="PANTHER" id="PTHR43643:SF3">
    <property type="entry name" value="HISTIDINOL-PHOSPHATE AMINOTRANSFERASE"/>
    <property type="match status" value="1"/>
</dbReference>
<keyword evidence="3 7" id="KW-0808">Transferase</keyword>
<dbReference type="Gene3D" id="3.90.1150.10">
    <property type="entry name" value="Aspartate Aminotransferase, domain 1"/>
    <property type="match status" value="1"/>
</dbReference>
<evidence type="ECO:0000256" key="3">
    <source>
        <dbReference type="ARBA" id="ARBA00022679"/>
    </source>
</evidence>
<evidence type="ECO:0000259" key="6">
    <source>
        <dbReference type="Pfam" id="PF00155"/>
    </source>
</evidence>
<gene>
    <name evidence="7" type="ORF">ACFSR3_00325</name>
</gene>
<dbReference type="EMBL" id="JBHUMD010000001">
    <property type="protein sequence ID" value="MFD2600485.1"/>
    <property type="molecule type" value="Genomic_DNA"/>
</dbReference>
<dbReference type="InterPro" id="IPR015424">
    <property type="entry name" value="PyrdxlP-dep_Trfase"/>
</dbReference>
<name>A0ABW5NNQ4_9FLAO</name>
<dbReference type="Gene3D" id="3.40.640.10">
    <property type="entry name" value="Type I PLP-dependent aspartate aminotransferase-like (Major domain)"/>
    <property type="match status" value="1"/>
</dbReference>
<sequence length="366" mass="39763">MENNRRDWFKKTGLAVLGLSLTSLESFALDDIDVSVIAEDVPVRLSSNENPYGPSQASRAAMAAAVNGSNRYAWVQTEKLAEAIAKKNGLEAGNVLMSPGSMEMLDVAGRIAAKTKGSIVISANTFGYWVNAAMQLGAERIEVPLTKDKKNDLDALLKAMRADTRLVYICNPNNPTGTVLKTQELIAFINEASKKAIVLVDEAYIEFTDEVSMCSLVKDNKNVIVVRTFSKIYGLAGARIGYAMAHADTIAVMDKLQAYIPGGVSAVSGAGALAALNDTAFITKTRTLNEAAKSFTVQEFKKLGIECISTSTNFIYFSLANYKKDFFKLLESNKIEGTGIFEEDGKWSRITIGTMEDMQKLIKAIS</sequence>
<evidence type="ECO:0000256" key="1">
    <source>
        <dbReference type="ARBA" id="ARBA00007970"/>
    </source>
</evidence>
<protein>
    <submittedName>
        <fullName evidence="7">Pyridoxal phosphate-dependent aminotransferase</fullName>
        <ecNumber evidence="7">2.6.1.9</ecNumber>
    </submittedName>
</protein>
<dbReference type="PANTHER" id="PTHR43643">
    <property type="entry name" value="HISTIDINOL-PHOSPHATE AMINOTRANSFERASE 2"/>
    <property type="match status" value="1"/>
</dbReference>
<comment type="similarity">
    <text evidence="1">Belongs to the class-II pyridoxal-phosphate-dependent aminotransferase family. Histidinol-phosphate aminotransferase subfamily.</text>
</comment>
<dbReference type="InterPro" id="IPR015421">
    <property type="entry name" value="PyrdxlP-dep_Trfase_major"/>
</dbReference>
<dbReference type="RefSeq" id="WP_379819194.1">
    <property type="nucleotide sequence ID" value="NZ_JBHUMD010000001.1"/>
</dbReference>
<dbReference type="Proteomes" id="UP001597480">
    <property type="component" value="Unassembled WGS sequence"/>
</dbReference>
<evidence type="ECO:0000313" key="7">
    <source>
        <dbReference type="EMBL" id="MFD2600485.1"/>
    </source>
</evidence>
<organism evidence="7 8">
    <name type="scientific">Flavobacterium suzhouense</name>
    <dbReference type="NCBI Taxonomy" id="1529638"/>
    <lineage>
        <taxon>Bacteria</taxon>
        <taxon>Pseudomonadati</taxon>
        <taxon>Bacteroidota</taxon>
        <taxon>Flavobacteriia</taxon>
        <taxon>Flavobacteriales</taxon>
        <taxon>Flavobacteriaceae</taxon>
        <taxon>Flavobacterium</taxon>
    </lineage>
</organism>
<feature type="signal peptide" evidence="5">
    <location>
        <begin position="1"/>
        <end position="28"/>
    </location>
</feature>
<accession>A0ABW5NNQ4</accession>
<keyword evidence="4" id="KW-0663">Pyridoxal phosphate</keyword>
<feature type="chain" id="PRO_5046362223" evidence="5">
    <location>
        <begin position="29"/>
        <end position="366"/>
    </location>
</feature>
<feature type="domain" description="Aminotransferase class I/classII large" evidence="6">
    <location>
        <begin position="43"/>
        <end position="365"/>
    </location>
</feature>
<dbReference type="EC" id="2.6.1.9" evidence="7"/>
<dbReference type="CDD" id="cd00609">
    <property type="entry name" value="AAT_like"/>
    <property type="match status" value="1"/>
</dbReference>
<dbReference type="InterPro" id="IPR015422">
    <property type="entry name" value="PyrdxlP-dep_Trfase_small"/>
</dbReference>
<evidence type="ECO:0000256" key="2">
    <source>
        <dbReference type="ARBA" id="ARBA00022576"/>
    </source>
</evidence>
<reference evidence="8" key="1">
    <citation type="journal article" date="2019" name="Int. J. Syst. Evol. Microbiol.">
        <title>The Global Catalogue of Microorganisms (GCM) 10K type strain sequencing project: providing services to taxonomists for standard genome sequencing and annotation.</title>
        <authorList>
            <consortium name="The Broad Institute Genomics Platform"/>
            <consortium name="The Broad Institute Genome Sequencing Center for Infectious Disease"/>
            <person name="Wu L."/>
            <person name="Ma J."/>
        </authorList>
    </citation>
    <scope>NUCLEOTIDE SEQUENCE [LARGE SCALE GENOMIC DNA]</scope>
    <source>
        <strain evidence="8">KCTC 42107</strain>
    </source>
</reference>
<dbReference type="InterPro" id="IPR004839">
    <property type="entry name" value="Aminotransferase_I/II_large"/>
</dbReference>
<dbReference type="InterPro" id="IPR050106">
    <property type="entry name" value="HistidinolP_aminotransfase"/>
</dbReference>
<evidence type="ECO:0000313" key="8">
    <source>
        <dbReference type="Proteomes" id="UP001597480"/>
    </source>
</evidence>
<keyword evidence="8" id="KW-1185">Reference proteome</keyword>
<evidence type="ECO:0000256" key="5">
    <source>
        <dbReference type="SAM" id="SignalP"/>
    </source>
</evidence>
<dbReference type="SUPFAM" id="SSF53383">
    <property type="entry name" value="PLP-dependent transferases"/>
    <property type="match status" value="1"/>
</dbReference>
<evidence type="ECO:0000256" key="4">
    <source>
        <dbReference type="ARBA" id="ARBA00022898"/>
    </source>
</evidence>
<keyword evidence="2 7" id="KW-0032">Aminotransferase</keyword>
<dbReference type="Pfam" id="PF00155">
    <property type="entry name" value="Aminotran_1_2"/>
    <property type="match status" value="1"/>
</dbReference>
<proteinExistence type="inferred from homology"/>
<keyword evidence="5" id="KW-0732">Signal</keyword>
<dbReference type="GO" id="GO:0004400">
    <property type="term" value="F:histidinol-phosphate transaminase activity"/>
    <property type="evidence" value="ECO:0007669"/>
    <property type="project" value="UniProtKB-EC"/>
</dbReference>
<comment type="caution">
    <text evidence="7">The sequence shown here is derived from an EMBL/GenBank/DDBJ whole genome shotgun (WGS) entry which is preliminary data.</text>
</comment>